<comment type="caution">
    <text evidence="8">The sequence shown here is derived from an EMBL/GenBank/DDBJ whole genome shotgun (WGS) entry which is preliminary data.</text>
</comment>
<feature type="transmembrane region" description="Helical" evidence="6">
    <location>
        <begin position="204"/>
        <end position="224"/>
    </location>
</feature>
<evidence type="ECO:0000313" key="8">
    <source>
        <dbReference type="EMBL" id="MFD1203702.1"/>
    </source>
</evidence>
<feature type="transmembrane region" description="Helical" evidence="6">
    <location>
        <begin position="115"/>
        <end position="135"/>
    </location>
</feature>
<name>A0ABW3TTK2_9BACL</name>
<evidence type="ECO:0000313" key="9">
    <source>
        <dbReference type="Proteomes" id="UP001597231"/>
    </source>
</evidence>
<evidence type="ECO:0000256" key="3">
    <source>
        <dbReference type="ARBA" id="ARBA00022692"/>
    </source>
</evidence>
<dbReference type="PROSITE" id="PS50850">
    <property type="entry name" value="MFS"/>
    <property type="match status" value="1"/>
</dbReference>
<gene>
    <name evidence="8" type="ORF">ACFQ38_00930</name>
</gene>
<evidence type="ECO:0000256" key="4">
    <source>
        <dbReference type="ARBA" id="ARBA00022989"/>
    </source>
</evidence>
<dbReference type="PANTHER" id="PTHR23523">
    <property type="match status" value="1"/>
</dbReference>
<dbReference type="InterPro" id="IPR020846">
    <property type="entry name" value="MFS_dom"/>
</dbReference>
<feature type="transmembrane region" description="Helical" evidence="6">
    <location>
        <begin position="53"/>
        <end position="75"/>
    </location>
</feature>
<evidence type="ECO:0000259" key="7">
    <source>
        <dbReference type="PROSITE" id="PS50850"/>
    </source>
</evidence>
<reference evidence="9" key="1">
    <citation type="journal article" date="2019" name="Int. J. Syst. Evol. Microbiol.">
        <title>The Global Catalogue of Microorganisms (GCM) 10K type strain sequencing project: providing services to taxonomists for standard genome sequencing and annotation.</title>
        <authorList>
            <consortium name="The Broad Institute Genomics Platform"/>
            <consortium name="The Broad Institute Genome Sequencing Center for Infectious Disease"/>
            <person name="Wu L."/>
            <person name="Ma J."/>
        </authorList>
    </citation>
    <scope>NUCLEOTIDE SEQUENCE [LARGE SCALE GENOMIC DNA]</scope>
    <source>
        <strain evidence="9">CCUG 53915</strain>
    </source>
</reference>
<feature type="transmembrane region" description="Helical" evidence="6">
    <location>
        <begin position="231"/>
        <end position="249"/>
    </location>
</feature>
<dbReference type="PANTHER" id="PTHR23523:SF2">
    <property type="entry name" value="2-NITROIMIDAZOLE TRANSPORTER"/>
    <property type="match status" value="1"/>
</dbReference>
<dbReference type="Pfam" id="PF07690">
    <property type="entry name" value="MFS_1"/>
    <property type="match status" value="1"/>
</dbReference>
<feature type="transmembrane region" description="Helical" evidence="6">
    <location>
        <begin position="322"/>
        <end position="342"/>
    </location>
</feature>
<dbReference type="InterPro" id="IPR052524">
    <property type="entry name" value="MFS_Cyanate_Porter"/>
</dbReference>
<dbReference type="InterPro" id="IPR011701">
    <property type="entry name" value="MFS"/>
</dbReference>
<evidence type="ECO:0000256" key="6">
    <source>
        <dbReference type="SAM" id="Phobius"/>
    </source>
</evidence>
<evidence type="ECO:0000256" key="1">
    <source>
        <dbReference type="ARBA" id="ARBA00004651"/>
    </source>
</evidence>
<keyword evidence="4 6" id="KW-1133">Transmembrane helix</keyword>
<feature type="transmembrane region" description="Helical" evidence="6">
    <location>
        <begin position="255"/>
        <end position="277"/>
    </location>
</feature>
<feature type="transmembrane region" description="Helical" evidence="6">
    <location>
        <begin position="30"/>
        <end position="47"/>
    </location>
</feature>
<keyword evidence="2" id="KW-0813">Transport</keyword>
<feature type="transmembrane region" description="Helical" evidence="6">
    <location>
        <begin position="298"/>
        <end position="316"/>
    </location>
</feature>
<organism evidence="8 9">
    <name type="scientific">Sporosarcina contaminans</name>
    <dbReference type="NCBI Taxonomy" id="633403"/>
    <lineage>
        <taxon>Bacteria</taxon>
        <taxon>Bacillati</taxon>
        <taxon>Bacillota</taxon>
        <taxon>Bacilli</taxon>
        <taxon>Bacillales</taxon>
        <taxon>Caryophanaceae</taxon>
        <taxon>Sporosarcina</taxon>
    </lineage>
</organism>
<sequence>MLTALPVICMGIFATLSPYLNRRVGLNGSMYLMLFIIGVATILRGFYSHYVALFISAVFIGIAIAVIGPLLSAMIKQNFPERSTSVIGVYSFGMGVGSTLGAGLTTVFFHQTGSYPFALSIWAVLSVVGIVFWRLSIKGKVRLKQKEKSEPAKLKPVSISPWRPKKAWLFLLFFGLQASSFFCIITWVVPIATDANMTLGQASGLLSLMTTIQIVLNLIFPIIYERFPKRTFWLLLFLVMGLIAIGFLWTGEPTFMWISAFFMGIPLAGLFPIALLFPLDETETADETNAWTAMMQTGGYIIAGVLPLFIALIYDWTGNHHYTLFIFAMLFSTMILLTFMIGDREKKVAQQ</sequence>
<evidence type="ECO:0000256" key="2">
    <source>
        <dbReference type="ARBA" id="ARBA00022448"/>
    </source>
</evidence>
<dbReference type="Gene3D" id="1.20.1250.20">
    <property type="entry name" value="MFS general substrate transporter like domains"/>
    <property type="match status" value="2"/>
</dbReference>
<dbReference type="InterPro" id="IPR036259">
    <property type="entry name" value="MFS_trans_sf"/>
</dbReference>
<keyword evidence="3 6" id="KW-0812">Transmembrane</keyword>
<keyword evidence="9" id="KW-1185">Reference proteome</keyword>
<comment type="subcellular location">
    <subcellularLocation>
        <location evidence="1">Cell membrane</location>
        <topology evidence="1">Multi-pass membrane protein</topology>
    </subcellularLocation>
</comment>
<dbReference type="SUPFAM" id="SSF103473">
    <property type="entry name" value="MFS general substrate transporter"/>
    <property type="match status" value="1"/>
</dbReference>
<feature type="transmembrane region" description="Helical" evidence="6">
    <location>
        <begin position="168"/>
        <end position="192"/>
    </location>
</feature>
<protein>
    <submittedName>
        <fullName evidence="8">CynX/NimT family MFS transporter</fullName>
    </submittedName>
</protein>
<feature type="transmembrane region" description="Helical" evidence="6">
    <location>
        <begin position="87"/>
        <end position="109"/>
    </location>
</feature>
<accession>A0ABW3TTK2</accession>
<keyword evidence="5 6" id="KW-0472">Membrane</keyword>
<feature type="domain" description="Major facilitator superfamily (MFS) profile" evidence="7">
    <location>
        <begin position="1"/>
        <end position="346"/>
    </location>
</feature>
<proteinExistence type="predicted"/>
<dbReference type="Proteomes" id="UP001597231">
    <property type="component" value="Unassembled WGS sequence"/>
</dbReference>
<evidence type="ECO:0000256" key="5">
    <source>
        <dbReference type="ARBA" id="ARBA00023136"/>
    </source>
</evidence>
<dbReference type="EMBL" id="JBHTLT010000003">
    <property type="protein sequence ID" value="MFD1203702.1"/>
    <property type="molecule type" value="Genomic_DNA"/>
</dbReference>